<sequence>MPDYPRVKLETSEGTLLLELWNDVAPGHADNFLKLVDDGFYDDLTFHRIIPGFVIQGGCPRGDGTGGPGWTVNAEFNDRKHEKGVLSMARTADPDSAGSQFFVCLGREHCQHLDNQYTAFGKVVEGLDIVDKLGQTPLADAQAGRPQNPPRIIKATRA</sequence>
<dbReference type="InterPro" id="IPR002130">
    <property type="entry name" value="Cyclophilin-type_PPIase_dom"/>
</dbReference>
<evidence type="ECO:0000259" key="7">
    <source>
        <dbReference type="PROSITE" id="PS50072"/>
    </source>
</evidence>
<comment type="similarity">
    <text evidence="2 5">Belongs to the cyclophilin-type PPIase family.</text>
</comment>
<proteinExistence type="inferred from homology"/>
<organism evidence="8 9">
    <name type="scientific">Natronomicrosphaera hydrolytica</name>
    <dbReference type="NCBI Taxonomy" id="3242702"/>
    <lineage>
        <taxon>Bacteria</taxon>
        <taxon>Pseudomonadati</taxon>
        <taxon>Planctomycetota</taxon>
        <taxon>Phycisphaerae</taxon>
        <taxon>Phycisphaerales</taxon>
        <taxon>Phycisphaeraceae</taxon>
        <taxon>Natronomicrosphaera</taxon>
    </lineage>
</organism>
<dbReference type="EC" id="5.2.1.8" evidence="5"/>
<dbReference type="Gene3D" id="2.40.100.10">
    <property type="entry name" value="Cyclophilin-like"/>
    <property type="match status" value="1"/>
</dbReference>
<evidence type="ECO:0000256" key="1">
    <source>
        <dbReference type="ARBA" id="ARBA00002388"/>
    </source>
</evidence>
<comment type="catalytic activity">
    <reaction evidence="5">
        <text>[protein]-peptidylproline (omega=180) = [protein]-peptidylproline (omega=0)</text>
        <dbReference type="Rhea" id="RHEA:16237"/>
        <dbReference type="Rhea" id="RHEA-COMP:10747"/>
        <dbReference type="Rhea" id="RHEA-COMP:10748"/>
        <dbReference type="ChEBI" id="CHEBI:83833"/>
        <dbReference type="ChEBI" id="CHEBI:83834"/>
        <dbReference type="EC" id="5.2.1.8"/>
    </reaction>
</comment>
<name>A0ABV4UAB3_9BACT</name>
<keyword evidence="3 5" id="KW-0697">Rotamase</keyword>
<feature type="region of interest" description="Disordered" evidence="6">
    <location>
        <begin position="138"/>
        <end position="158"/>
    </location>
</feature>
<evidence type="ECO:0000313" key="9">
    <source>
        <dbReference type="Proteomes" id="UP001575105"/>
    </source>
</evidence>
<dbReference type="SUPFAM" id="SSF50891">
    <property type="entry name" value="Cyclophilin-like"/>
    <property type="match status" value="1"/>
</dbReference>
<evidence type="ECO:0000256" key="4">
    <source>
        <dbReference type="ARBA" id="ARBA00023235"/>
    </source>
</evidence>
<keyword evidence="9" id="KW-1185">Reference proteome</keyword>
<dbReference type="Proteomes" id="UP001575105">
    <property type="component" value="Unassembled WGS sequence"/>
</dbReference>
<dbReference type="CDD" id="cd00317">
    <property type="entry name" value="cyclophilin"/>
    <property type="match status" value="1"/>
</dbReference>
<dbReference type="InterPro" id="IPR044666">
    <property type="entry name" value="Cyclophilin_A-like"/>
</dbReference>
<dbReference type="Pfam" id="PF00160">
    <property type="entry name" value="Pro_isomerase"/>
    <property type="match status" value="1"/>
</dbReference>
<evidence type="ECO:0000256" key="2">
    <source>
        <dbReference type="ARBA" id="ARBA00007365"/>
    </source>
</evidence>
<evidence type="ECO:0000313" key="8">
    <source>
        <dbReference type="EMBL" id="MFA9479484.1"/>
    </source>
</evidence>
<dbReference type="RefSeq" id="WP_425346406.1">
    <property type="nucleotide sequence ID" value="NZ_JBGUBD010000009.1"/>
</dbReference>
<dbReference type="InterPro" id="IPR024936">
    <property type="entry name" value="Cyclophilin-type_PPIase"/>
</dbReference>
<dbReference type="PIRSF" id="PIRSF001467">
    <property type="entry name" value="Peptidylpro_ismrse"/>
    <property type="match status" value="1"/>
</dbReference>
<accession>A0ABV4UAB3</accession>
<comment type="caution">
    <text evidence="8">The sequence shown here is derived from an EMBL/GenBank/DDBJ whole genome shotgun (WGS) entry which is preliminary data.</text>
</comment>
<reference evidence="8 9" key="1">
    <citation type="submission" date="2024-08" db="EMBL/GenBank/DDBJ databases">
        <title>Whole-genome sequencing of halo(alkali)philic microorganisms from hypersaline lakes.</title>
        <authorList>
            <person name="Sorokin D.Y."/>
            <person name="Merkel A.Y."/>
            <person name="Messina E."/>
            <person name="Yakimov M."/>
        </authorList>
    </citation>
    <scope>NUCLEOTIDE SEQUENCE [LARGE SCALE GENOMIC DNA]</scope>
    <source>
        <strain evidence="8 9">AB-hyl4</strain>
    </source>
</reference>
<evidence type="ECO:0000256" key="5">
    <source>
        <dbReference type="RuleBase" id="RU363019"/>
    </source>
</evidence>
<dbReference type="EMBL" id="JBGUBD010000009">
    <property type="protein sequence ID" value="MFA9479484.1"/>
    <property type="molecule type" value="Genomic_DNA"/>
</dbReference>
<protein>
    <recommendedName>
        <fullName evidence="5">Peptidyl-prolyl cis-trans isomerase</fullName>
        <shortName evidence="5">PPIase</shortName>
        <ecNumber evidence="5">5.2.1.8</ecNumber>
    </recommendedName>
</protein>
<dbReference type="InterPro" id="IPR020892">
    <property type="entry name" value="Cyclophilin-type_PPIase_CS"/>
</dbReference>
<gene>
    <name evidence="8" type="ORF">ACERK3_14440</name>
</gene>
<feature type="domain" description="PPIase cyclophilin-type" evidence="7">
    <location>
        <begin position="14"/>
        <end position="157"/>
    </location>
</feature>
<dbReference type="PANTHER" id="PTHR45625">
    <property type="entry name" value="PEPTIDYL-PROLYL CIS-TRANS ISOMERASE-RELATED"/>
    <property type="match status" value="1"/>
</dbReference>
<keyword evidence="4 5" id="KW-0413">Isomerase</keyword>
<dbReference type="InterPro" id="IPR029000">
    <property type="entry name" value="Cyclophilin-like_dom_sf"/>
</dbReference>
<comment type="function">
    <text evidence="1 5">PPIases accelerate the folding of proteins. It catalyzes the cis-trans isomerization of proline imidic peptide bonds in oligopeptides.</text>
</comment>
<dbReference type="PANTHER" id="PTHR45625:SF4">
    <property type="entry name" value="PEPTIDYLPROLYL ISOMERASE DOMAIN AND WD REPEAT-CONTAINING PROTEIN 1"/>
    <property type="match status" value="1"/>
</dbReference>
<evidence type="ECO:0000256" key="3">
    <source>
        <dbReference type="ARBA" id="ARBA00023110"/>
    </source>
</evidence>
<dbReference type="PROSITE" id="PS00170">
    <property type="entry name" value="CSA_PPIASE_1"/>
    <property type="match status" value="1"/>
</dbReference>
<evidence type="ECO:0000256" key="6">
    <source>
        <dbReference type="SAM" id="MobiDB-lite"/>
    </source>
</evidence>
<dbReference type="PRINTS" id="PR00153">
    <property type="entry name" value="CSAPPISMRASE"/>
</dbReference>
<dbReference type="GO" id="GO:0003755">
    <property type="term" value="F:peptidyl-prolyl cis-trans isomerase activity"/>
    <property type="evidence" value="ECO:0007669"/>
    <property type="project" value="UniProtKB-EC"/>
</dbReference>
<dbReference type="PROSITE" id="PS50072">
    <property type="entry name" value="CSA_PPIASE_2"/>
    <property type="match status" value="1"/>
</dbReference>